<dbReference type="AlphaFoldDB" id="A0A0S4IYY0"/>
<dbReference type="SUPFAM" id="SSF82171">
    <property type="entry name" value="DPP6 N-terminal domain-like"/>
    <property type="match status" value="1"/>
</dbReference>
<reference evidence="2" key="1">
    <citation type="submission" date="2015-09" db="EMBL/GenBank/DDBJ databases">
        <authorList>
            <consortium name="Pathogen Informatics"/>
        </authorList>
    </citation>
    <scope>NUCLEOTIDE SEQUENCE [LARGE SCALE GENOMIC DNA]</scope>
    <source>
        <strain evidence="2">Lake Konstanz</strain>
    </source>
</reference>
<organism evidence="1 2">
    <name type="scientific">Bodo saltans</name>
    <name type="common">Flagellated protozoan</name>
    <dbReference type="NCBI Taxonomy" id="75058"/>
    <lineage>
        <taxon>Eukaryota</taxon>
        <taxon>Discoba</taxon>
        <taxon>Euglenozoa</taxon>
        <taxon>Kinetoplastea</taxon>
        <taxon>Metakinetoplastina</taxon>
        <taxon>Eubodonida</taxon>
        <taxon>Bodonidae</taxon>
        <taxon>Bodo</taxon>
    </lineage>
</organism>
<protein>
    <submittedName>
        <fullName evidence="1">Uncharacterized protein</fullName>
    </submittedName>
</protein>
<keyword evidence="2" id="KW-1185">Reference proteome</keyword>
<dbReference type="PANTHER" id="PTHR36494">
    <property type="match status" value="1"/>
</dbReference>
<gene>
    <name evidence="1" type="ORF">BSAL_04390</name>
</gene>
<name>A0A0S4IYY0_BODSA</name>
<proteinExistence type="predicted"/>
<dbReference type="EMBL" id="CYKH01000493">
    <property type="protein sequence ID" value="CUG01321.1"/>
    <property type="molecule type" value="Genomic_DNA"/>
</dbReference>
<evidence type="ECO:0000313" key="2">
    <source>
        <dbReference type="Proteomes" id="UP000051952"/>
    </source>
</evidence>
<dbReference type="Proteomes" id="UP000051952">
    <property type="component" value="Unassembled WGS sequence"/>
</dbReference>
<feature type="non-terminal residue" evidence="1">
    <location>
        <position position="743"/>
    </location>
</feature>
<dbReference type="OrthoDB" id="273916at2759"/>
<dbReference type="VEuPathDB" id="TriTrypDB:BSAL_04390"/>
<dbReference type="PANTHER" id="PTHR36494:SF2">
    <property type="match status" value="1"/>
</dbReference>
<sequence>MYFIANKKAAKKMLWARDVAGVAVEDDALVARIKCDSFVVLGEESDDVIIDGEGVSSTMDHRLQAVSLFHASSKSLCTVSTNTQGDEYVFVYDMDSMQTRLEHRLGGSDEALLCLLSPCGKYVVIATSDGDDDRLLFIDIHAHSEISHELGSFPAFVNGKAVFLVKDSTTAIECWSLPETQHFRCTSTVEWIFADSAPVALCSNKKTLSLMFVDESRPHFTVVPTLGAYSEDAIYYFAMLNGVGAISYNNDLLVFAVDSSTRQVKQLSFHHLDAVVGLQIDDKGLLRALQQHETAYELVCWETTPTFVNPAIPSFNEEHGFLLVEEVAPAAPPATPAVPAPTTSSPAVASAVVTPAPVVRAASADDEWRCVVCNKVKELRGAHLNGKVTVRTDCWPCAKKQTFQLVGASGTSLSSIFQVPSVPSDLSGGLLAASAAPIVTSAVAPVAPPAIPAVLAPTTSSPAVPSAVVTPAAPVAVAVRAASADDEWRCVVCNKVKELRGAHLNGKVTVRTDCWPCAKKQTFQLVGASGTSLSSIFQVPSVPSDLSGGLLTAPAAPAVGAAMSSIPATSAIAPVVPPAAPVPITSSPGVPTAVVTPAAPVAVAAPATTTGGAFGSKPADTVESAKPATNVASVDDEWRCVVCNKVKELRGAHLNGKVTVRTDCWPCAKKQTFQLVGASGTSLSSIFQVPSVPSDLSGGLLAASAAPAVGAAMSSIPATINNTVEQSTSSVHGASAPPPSTQS</sequence>
<accession>A0A0S4IYY0</accession>
<evidence type="ECO:0000313" key="1">
    <source>
        <dbReference type="EMBL" id="CUG01321.1"/>
    </source>
</evidence>